<evidence type="ECO:0000313" key="14">
    <source>
        <dbReference type="Proteomes" id="UP000049979"/>
    </source>
</evidence>
<accession>A0A0M6WSN9</accession>
<dbReference type="PRINTS" id="PR00866">
    <property type="entry name" value="RNADNAPOLMS"/>
</dbReference>
<proteinExistence type="inferred from homology"/>
<evidence type="ECO:0000256" key="7">
    <source>
        <dbReference type="ARBA" id="ARBA00023118"/>
    </source>
</evidence>
<keyword evidence="7" id="KW-0051">Antiviral defense</keyword>
<name>A0A0M6WSN9_9FIRM</name>
<evidence type="ECO:0000256" key="2">
    <source>
        <dbReference type="ARBA" id="ARBA00022679"/>
    </source>
</evidence>
<evidence type="ECO:0000313" key="12">
    <source>
        <dbReference type="EMBL" id="CUN02079.1"/>
    </source>
</evidence>
<reference evidence="13 16" key="3">
    <citation type="journal article" date="2019" name="Nat. Med.">
        <title>A library of human gut bacterial isolates paired with longitudinal multiomics data enables mechanistic microbiome research.</title>
        <authorList>
            <person name="Poyet M."/>
            <person name="Groussin M."/>
            <person name="Gibbons S.M."/>
            <person name="Avila-Pacheco J."/>
            <person name="Jiang X."/>
            <person name="Kearney S.M."/>
            <person name="Perrotta A.R."/>
            <person name="Berdy B."/>
            <person name="Zhao S."/>
            <person name="Lieberman T.D."/>
            <person name="Swanson P.K."/>
            <person name="Smith M."/>
            <person name="Roesemann S."/>
            <person name="Alexander J.E."/>
            <person name="Rich S.A."/>
            <person name="Livny J."/>
            <person name="Vlamakis H."/>
            <person name="Clish C."/>
            <person name="Bullock K."/>
            <person name="Deik A."/>
            <person name="Scott J."/>
            <person name="Pierce K.A."/>
            <person name="Xavier R.J."/>
            <person name="Alm E.J."/>
        </authorList>
    </citation>
    <scope>NUCLEOTIDE SEQUENCE [LARGE SCALE GENOMIC DNA]</scope>
    <source>
        <strain evidence="13 16">BIOML-A1</strain>
    </source>
</reference>
<dbReference type="EMBL" id="WNAL01000004">
    <property type="protein sequence ID" value="MTR80735.1"/>
    <property type="molecule type" value="Genomic_DNA"/>
</dbReference>
<dbReference type="InterPro" id="IPR030931">
    <property type="entry name" value="Group_II_RT_mat"/>
</dbReference>
<evidence type="ECO:0000256" key="5">
    <source>
        <dbReference type="ARBA" id="ARBA00022842"/>
    </source>
</evidence>
<evidence type="ECO:0000256" key="6">
    <source>
        <dbReference type="ARBA" id="ARBA00022918"/>
    </source>
</evidence>
<dbReference type="Pfam" id="PF00078">
    <property type="entry name" value="RVT_1"/>
    <property type="match status" value="1"/>
</dbReference>
<evidence type="ECO:0000256" key="4">
    <source>
        <dbReference type="ARBA" id="ARBA00022723"/>
    </source>
</evidence>
<evidence type="ECO:0000313" key="15">
    <source>
        <dbReference type="Proteomes" id="UP000095495"/>
    </source>
</evidence>
<keyword evidence="3 13" id="KW-0548">Nucleotidyltransferase</keyword>
<evidence type="ECO:0000313" key="13">
    <source>
        <dbReference type="EMBL" id="MTR80735.1"/>
    </source>
</evidence>
<dbReference type="GO" id="GO:0051607">
    <property type="term" value="P:defense response to virus"/>
    <property type="evidence" value="ECO:0007669"/>
    <property type="project" value="UniProtKB-KW"/>
</dbReference>
<evidence type="ECO:0000256" key="9">
    <source>
        <dbReference type="ARBA" id="ARBA00048173"/>
    </source>
</evidence>
<feature type="domain" description="Reverse transcriptase" evidence="10">
    <location>
        <begin position="48"/>
        <end position="274"/>
    </location>
</feature>
<dbReference type="PANTHER" id="PTHR34047">
    <property type="entry name" value="NUCLEAR INTRON MATURASE 1, MITOCHONDRIAL-RELATED"/>
    <property type="match status" value="1"/>
</dbReference>
<evidence type="ECO:0000313" key="11">
    <source>
        <dbReference type="EMBL" id="CRL40304.1"/>
    </source>
</evidence>
<dbReference type="EMBL" id="CVRR01000033">
    <property type="protein sequence ID" value="CRL40304.1"/>
    <property type="molecule type" value="Genomic_DNA"/>
</dbReference>
<comment type="similarity">
    <text evidence="8">Belongs to the bacterial reverse transcriptase family.</text>
</comment>
<evidence type="ECO:0000256" key="1">
    <source>
        <dbReference type="ARBA" id="ARBA00012493"/>
    </source>
</evidence>
<dbReference type="InterPro" id="IPR013597">
    <property type="entry name" value="Mat_intron_G2"/>
</dbReference>
<dbReference type="InterPro" id="IPR000123">
    <property type="entry name" value="Reverse_transcriptase_msDNA"/>
</dbReference>
<gene>
    <name evidence="12" type="primary">ltrA_2</name>
    <name evidence="13" type="synonym">ltrA</name>
    <name evidence="12" type="ORF">ERS852420_02178</name>
    <name evidence="13" type="ORF">GMD30_03215</name>
    <name evidence="11" type="ORF">M72_09011</name>
</gene>
<dbReference type="Proteomes" id="UP000049979">
    <property type="component" value="Unassembled WGS sequence"/>
</dbReference>
<dbReference type="GeneID" id="99749183"/>
<dbReference type="Pfam" id="PF08388">
    <property type="entry name" value="GIIM"/>
    <property type="match status" value="1"/>
</dbReference>
<dbReference type="EC" id="2.7.7.49" evidence="1"/>
<dbReference type="CDD" id="cd01651">
    <property type="entry name" value="RT_G2_intron"/>
    <property type="match status" value="1"/>
</dbReference>
<dbReference type="OrthoDB" id="9788687at2"/>
<dbReference type="NCBIfam" id="TIGR04416">
    <property type="entry name" value="group_II_RT_mat"/>
    <property type="match status" value="1"/>
</dbReference>
<evidence type="ECO:0000256" key="8">
    <source>
        <dbReference type="ARBA" id="ARBA00034120"/>
    </source>
</evidence>
<dbReference type="Proteomes" id="UP000446657">
    <property type="component" value="Unassembled WGS sequence"/>
</dbReference>
<dbReference type="SUPFAM" id="SSF56672">
    <property type="entry name" value="DNA/RNA polymerases"/>
    <property type="match status" value="1"/>
</dbReference>
<dbReference type="EMBL" id="CYXV01000009">
    <property type="protein sequence ID" value="CUN02079.1"/>
    <property type="molecule type" value="Genomic_DNA"/>
</dbReference>
<keyword evidence="5" id="KW-0460">Magnesium</keyword>
<dbReference type="Gene3D" id="3.30.70.270">
    <property type="match status" value="1"/>
</dbReference>
<organism evidence="11 14">
    <name type="scientific">Roseburia faecis</name>
    <dbReference type="NCBI Taxonomy" id="301302"/>
    <lineage>
        <taxon>Bacteria</taxon>
        <taxon>Bacillati</taxon>
        <taxon>Bacillota</taxon>
        <taxon>Clostridia</taxon>
        <taxon>Lachnospirales</taxon>
        <taxon>Lachnospiraceae</taxon>
        <taxon>Roseburia</taxon>
    </lineage>
</organism>
<keyword evidence="2 13" id="KW-0808">Transferase</keyword>
<dbReference type="InterPro" id="IPR051083">
    <property type="entry name" value="GrpII_Intron_Splice-Mob/Def"/>
</dbReference>
<dbReference type="InterPro" id="IPR043128">
    <property type="entry name" value="Rev_trsase/Diguanyl_cyclase"/>
</dbReference>
<evidence type="ECO:0000256" key="3">
    <source>
        <dbReference type="ARBA" id="ARBA00022695"/>
    </source>
</evidence>
<dbReference type="InterPro" id="IPR000477">
    <property type="entry name" value="RT_dom"/>
</dbReference>
<dbReference type="AlphaFoldDB" id="A0A0M6WSN9"/>
<evidence type="ECO:0000259" key="10">
    <source>
        <dbReference type="PROSITE" id="PS50878"/>
    </source>
</evidence>
<dbReference type="PROSITE" id="PS50878">
    <property type="entry name" value="RT_POL"/>
    <property type="match status" value="1"/>
</dbReference>
<dbReference type="PANTHER" id="PTHR34047:SF8">
    <property type="entry name" value="PROTEIN YKFC"/>
    <property type="match status" value="1"/>
</dbReference>
<dbReference type="Proteomes" id="UP000095495">
    <property type="component" value="Unassembled WGS sequence"/>
</dbReference>
<evidence type="ECO:0000313" key="16">
    <source>
        <dbReference type="Proteomes" id="UP000446657"/>
    </source>
</evidence>
<dbReference type="GO" id="GO:0003964">
    <property type="term" value="F:RNA-directed DNA polymerase activity"/>
    <property type="evidence" value="ECO:0007669"/>
    <property type="project" value="UniProtKB-KW"/>
</dbReference>
<sequence length="434" mass="50430">MELIEVILSKENLNRAYKKVVANKGASGVDGVTVEELGDYIRKNREKIVTSLRNRTYIPKPVRRVYIPKDNGKKRPLGIPTALDRTIQQAIAQPISDIYEEIFSDYSYGFRAGRSCHDAIRQALEYLNDGYEWVVDIDIEQFFDKVNHDKLIQILREQVNDSTTLNLIRKYLKAGVMENGLEKATITGVPQGGPLSVVCSNVYLDKLDKELEHRGLRFTRYADDVLIFTKSEMAANRVMNSISDWLERKLFLKVNATKTKVVRPMRSKYLGFTFLKNGGEWKVKPTNEKKKKLKKKLCEYLKRGKAIARPLVVTIKRVNEIVRGWINYFRIGLMKQFVEELGQWLRHKIRMIVMKQWKKPKTIYRNLSYLNWKNRNGYSQEDIHKVANSRLGWYRRSGMNVVNFIISKDLLENRIKDGAGLLNPLSYYLAKVGI</sequence>
<keyword evidence="4" id="KW-0479">Metal-binding</keyword>
<keyword evidence="14" id="KW-1185">Reference proteome</keyword>
<dbReference type="GO" id="GO:0046872">
    <property type="term" value="F:metal ion binding"/>
    <property type="evidence" value="ECO:0007669"/>
    <property type="project" value="UniProtKB-KW"/>
</dbReference>
<dbReference type="InterPro" id="IPR043502">
    <property type="entry name" value="DNA/RNA_pol_sf"/>
</dbReference>
<dbReference type="GO" id="GO:0003723">
    <property type="term" value="F:RNA binding"/>
    <property type="evidence" value="ECO:0007669"/>
    <property type="project" value="InterPro"/>
</dbReference>
<comment type="catalytic activity">
    <reaction evidence="9">
        <text>DNA(n) + a 2'-deoxyribonucleoside 5'-triphosphate = DNA(n+1) + diphosphate</text>
        <dbReference type="Rhea" id="RHEA:22508"/>
        <dbReference type="Rhea" id="RHEA-COMP:17339"/>
        <dbReference type="Rhea" id="RHEA-COMP:17340"/>
        <dbReference type="ChEBI" id="CHEBI:33019"/>
        <dbReference type="ChEBI" id="CHEBI:61560"/>
        <dbReference type="ChEBI" id="CHEBI:173112"/>
        <dbReference type="EC" id="2.7.7.49"/>
    </reaction>
</comment>
<keyword evidence="6 11" id="KW-0695">RNA-directed DNA polymerase</keyword>
<protein>
    <recommendedName>
        <fullName evidence="1">RNA-directed DNA polymerase</fullName>
        <ecNumber evidence="1">2.7.7.49</ecNumber>
    </recommendedName>
</protein>
<reference evidence="11" key="1">
    <citation type="submission" date="2015-05" db="EMBL/GenBank/DDBJ databases">
        <authorList>
            <person name="Wang D.B."/>
            <person name="Wang M."/>
        </authorList>
    </citation>
    <scope>NUCLEOTIDE SEQUENCE [LARGE SCALE GENOMIC DNA]</scope>
    <source>
        <strain evidence="11">M72</strain>
    </source>
</reference>
<reference evidence="14" key="2">
    <citation type="submission" date="2015-05" db="EMBL/GenBank/DDBJ databases">
        <authorList>
            <consortium name="Pathogen Informatics"/>
        </authorList>
    </citation>
    <scope>NUCLEOTIDE SEQUENCE [LARGE SCALE GENOMIC DNA]</scope>
    <source>
        <strain evidence="12 15">2789STDY5608863</strain>
        <strain evidence="14">M72</strain>
    </source>
</reference>
<dbReference type="RefSeq" id="WP_022045343.1">
    <property type="nucleotide sequence ID" value="NZ_CP173697.1"/>
</dbReference>